<dbReference type="RefSeq" id="WP_379900786.1">
    <property type="nucleotide sequence ID" value="NZ_JBHRTR010000027.1"/>
</dbReference>
<keyword evidence="5" id="KW-0819">tRNA processing</keyword>
<evidence type="ECO:0000313" key="13">
    <source>
        <dbReference type="Proteomes" id="UP001595528"/>
    </source>
</evidence>
<organism evidence="12 13">
    <name type="scientific">Marinibaculum pumilum</name>
    <dbReference type="NCBI Taxonomy" id="1766165"/>
    <lineage>
        <taxon>Bacteria</taxon>
        <taxon>Pseudomonadati</taxon>
        <taxon>Pseudomonadota</taxon>
        <taxon>Alphaproteobacteria</taxon>
        <taxon>Rhodospirillales</taxon>
        <taxon>Rhodospirillaceae</taxon>
        <taxon>Marinibaculum</taxon>
    </lineage>
</organism>
<sequence>MTAPGRSLPPDRQPADRQPTDRQAAGRRPGDLAGAPALLERHVRTPAETAALGAALAAIARPGDLFCLQGGLGSGKTVLARGFVRALAGAGIEVPSPTFNIVLTYPAAAATLWHFDLYRVADADELWELGLEEAFADGISLVEWPERLGDAAPAQALWLELRPVTGAAGPPVVAPDSMDGGNTGGDGMAAELRQIIVRGGAAWAARLREAGLV</sequence>
<evidence type="ECO:0000256" key="11">
    <source>
        <dbReference type="SAM" id="MobiDB-lite"/>
    </source>
</evidence>
<proteinExistence type="inferred from homology"/>
<evidence type="ECO:0000256" key="7">
    <source>
        <dbReference type="ARBA" id="ARBA00022741"/>
    </source>
</evidence>
<dbReference type="Gene3D" id="3.40.50.300">
    <property type="entry name" value="P-loop containing nucleotide triphosphate hydrolases"/>
    <property type="match status" value="1"/>
</dbReference>
<name>A0ABV7L0H1_9PROT</name>
<dbReference type="Proteomes" id="UP001595528">
    <property type="component" value="Unassembled WGS sequence"/>
</dbReference>
<dbReference type="EMBL" id="JBHRTR010000027">
    <property type="protein sequence ID" value="MFC3228048.1"/>
    <property type="molecule type" value="Genomic_DNA"/>
</dbReference>
<keyword evidence="7" id="KW-0547">Nucleotide-binding</keyword>
<comment type="caution">
    <text evidence="12">The sequence shown here is derived from an EMBL/GenBank/DDBJ whole genome shotgun (WGS) entry which is preliminary data.</text>
</comment>
<evidence type="ECO:0000256" key="3">
    <source>
        <dbReference type="ARBA" id="ARBA00019010"/>
    </source>
</evidence>
<dbReference type="InterPro" id="IPR027417">
    <property type="entry name" value="P-loop_NTPase"/>
</dbReference>
<reference evidence="13" key="1">
    <citation type="journal article" date="2019" name="Int. J. Syst. Evol. Microbiol.">
        <title>The Global Catalogue of Microorganisms (GCM) 10K type strain sequencing project: providing services to taxonomists for standard genome sequencing and annotation.</title>
        <authorList>
            <consortium name="The Broad Institute Genomics Platform"/>
            <consortium name="The Broad Institute Genome Sequencing Center for Infectious Disease"/>
            <person name="Wu L."/>
            <person name="Ma J."/>
        </authorList>
    </citation>
    <scope>NUCLEOTIDE SEQUENCE [LARGE SCALE GENOMIC DNA]</scope>
    <source>
        <strain evidence="13">KCTC 42964</strain>
    </source>
</reference>
<dbReference type="InterPro" id="IPR003442">
    <property type="entry name" value="T6A_TsaE"/>
</dbReference>
<evidence type="ECO:0000256" key="5">
    <source>
        <dbReference type="ARBA" id="ARBA00022694"/>
    </source>
</evidence>
<evidence type="ECO:0000256" key="10">
    <source>
        <dbReference type="ARBA" id="ARBA00032441"/>
    </source>
</evidence>
<keyword evidence="6" id="KW-0479">Metal-binding</keyword>
<evidence type="ECO:0000256" key="6">
    <source>
        <dbReference type="ARBA" id="ARBA00022723"/>
    </source>
</evidence>
<evidence type="ECO:0000256" key="1">
    <source>
        <dbReference type="ARBA" id="ARBA00004496"/>
    </source>
</evidence>
<dbReference type="NCBIfam" id="TIGR00150">
    <property type="entry name" value="T6A_YjeE"/>
    <property type="match status" value="1"/>
</dbReference>
<evidence type="ECO:0000256" key="4">
    <source>
        <dbReference type="ARBA" id="ARBA00022490"/>
    </source>
</evidence>
<evidence type="ECO:0000256" key="9">
    <source>
        <dbReference type="ARBA" id="ARBA00022842"/>
    </source>
</evidence>
<comment type="subcellular location">
    <subcellularLocation>
        <location evidence="1">Cytoplasm</location>
    </subcellularLocation>
</comment>
<evidence type="ECO:0000313" key="12">
    <source>
        <dbReference type="EMBL" id="MFC3228048.1"/>
    </source>
</evidence>
<gene>
    <name evidence="12" type="primary">tsaE</name>
    <name evidence="12" type="ORF">ACFOGJ_12445</name>
</gene>
<feature type="region of interest" description="Disordered" evidence="11">
    <location>
        <begin position="1"/>
        <end position="31"/>
    </location>
</feature>
<dbReference type="SUPFAM" id="SSF52540">
    <property type="entry name" value="P-loop containing nucleoside triphosphate hydrolases"/>
    <property type="match status" value="1"/>
</dbReference>
<evidence type="ECO:0000256" key="8">
    <source>
        <dbReference type="ARBA" id="ARBA00022840"/>
    </source>
</evidence>
<accession>A0ABV7L0H1</accession>
<evidence type="ECO:0000256" key="2">
    <source>
        <dbReference type="ARBA" id="ARBA00007599"/>
    </source>
</evidence>
<dbReference type="PANTHER" id="PTHR33540:SF2">
    <property type="entry name" value="TRNA THREONYLCARBAMOYLADENOSINE BIOSYNTHESIS PROTEIN TSAE"/>
    <property type="match status" value="1"/>
</dbReference>
<protein>
    <recommendedName>
        <fullName evidence="3">tRNA threonylcarbamoyladenosine biosynthesis protein TsaE</fullName>
    </recommendedName>
    <alternativeName>
        <fullName evidence="10">t(6)A37 threonylcarbamoyladenosine biosynthesis protein TsaE</fullName>
    </alternativeName>
</protein>
<keyword evidence="8" id="KW-0067">ATP-binding</keyword>
<dbReference type="Pfam" id="PF02367">
    <property type="entry name" value="TsaE"/>
    <property type="match status" value="1"/>
</dbReference>
<keyword evidence="9" id="KW-0460">Magnesium</keyword>
<comment type="similarity">
    <text evidence="2">Belongs to the TsaE family.</text>
</comment>
<keyword evidence="4" id="KW-0963">Cytoplasm</keyword>
<keyword evidence="13" id="KW-1185">Reference proteome</keyword>
<dbReference type="PANTHER" id="PTHR33540">
    <property type="entry name" value="TRNA THREONYLCARBAMOYLADENOSINE BIOSYNTHESIS PROTEIN TSAE"/>
    <property type="match status" value="1"/>
</dbReference>